<evidence type="ECO:0008006" key="3">
    <source>
        <dbReference type="Google" id="ProtNLM"/>
    </source>
</evidence>
<evidence type="ECO:0000313" key="1">
    <source>
        <dbReference type="EMBL" id="GIU40676.1"/>
    </source>
</evidence>
<keyword evidence="2" id="KW-1185">Reference proteome</keyword>
<comment type="caution">
    <text evidence="1">The sequence shown here is derived from an EMBL/GenBank/DDBJ whole genome shotgun (WGS) entry which is preliminary data.</text>
</comment>
<proteinExistence type="predicted"/>
<reference evidence="1" key="1">
    <citation type="submission" date="2021-05" db="EMBL/GenBank/DDBJ databases">
        <title>Molecular characterization for Shewanella algae harboring chromosomal blaOXA-55-like strains isolated from clinical and environment sample.</title>
        <authorList>
            <person name="Ohama Y."/>
            <person name="Aoki K."/>
            <person name="Harada S."/>
            <person name="Moriya K."/>
            <person name="Ishii Y."/>
            <person name="Tateda K."/>
        </authorList>
    </citation>
    <scope>NUCLEOTIDE SEQUENCE</scope>
    <source>
        <strain evidence="1">JCM 11563</strain>
    </source>
</reference>
<sequence length="111" mass="12785">MKVLKQLFRSMGLIGLIITTSMASAGQVVVRKSSEPFDAFAVRDEVQKLHQWREALRFQQQLQILQSLPLGCIAMPTPYQYFSCQGLFYRPYQYQNQDVFIQIDPPNPATN</sequence>
<protein>
    <recommendedName>
        <fullName evidence="3">DUF2547 family protein</fullName>
    </recommendedName>
</protein>
<accession>A0ABQ4NZU7</accession>
<organism evidence="1 2">
    <name type="scientific">Shewanella sairae</name>
    <dbReference type="NCBI Taxonomy" id="190310"/>
    <lineage>
        <taxon>Bacteria</taxon>
        <taxon>Pseudomonadati</taxon>
        <taxon>Pseudomonadota</taxon>
        <taxon>Gammaproteobacteria</taxon>
        <taxon>Alteromonadales</taxon>
        <taxon>Shewanellaceae</taxon>
        <taxon>Shewanella</taxon>
    </lineage>
</organism>
<gene>
    <name evidence="1" type="ORF">TUM4438_02430</name>
</gene>
<dbReference type="EMBL" id="BPEY01000003">
    <property type="protein sequence ID" value="GIU40676.1"/>
    <property type="molecule type" value="Genomic_DNA"/>
</dbReference>
<dbReference type="Proteomes" id="UP000887104">
    <property type="component" value="Unassembled WGS sequence"/>
</dbReference>
<name>A0ABQ4NZU7_9GAMM</name>
<evidence type="ECO:0000313" key="2">
    <source>
        <dbReference type="Proteomes" id="UP000887104"/>
    </source>
</evidence>